<keyword evidence="4 6" id="KW-0472">Membrane</keyword>
<dbReference type="OrthoDB" id="9811276at2"/>
<evidence type="ECO:0000313" key="9">
    <source>
        <dbReference type="Proteomes" id="UP000004690"/>
    </source>
</evidence>
<reference evidence="8 9" key="1">
    <citation type="submission" date="2012-02" db="EMBL/GenBank/DDBJ databases">
        <title>Improved High-Quality Draft genome of Joostella marina DSM 19592.</title>
        <authorList>
            <consortium name="US DOE Joint Genome Institute (JGI-PGF)"/>
            <person name="Lucas S."/>
            <person name="Copeland A."/>
            <person name="Lapidus A."/>
            <person name="Bruce D."/>
            <person name="Goodwin L."/>
            <person name="Pitluck S."/>
            <person name="Peters L."/>
            <person name="Chertkov O."/>
            <person name="Ovchinnikova G."/>
            <person name="Kyrpides N."/>
            <person name="Mavromatis K."/>
            <person name="Detter J.C."/>
            <person name="Han C."/>
            <person name="Land M."/>
            <person name="Hauser L."/>
            <person name="Markowitz V."/>
            <person name="Cheng J.-F."/>
            <person name="Hugenholtz P."/>
            <person name="Woyke T."/>
            <person name="Wu D."/>
            <person name="Tindall B."/>
            <person name="Brambilla E."/>
            <person name="Klenk H.-P."/>
            <person name="Eisen J.A."/>
        </authorList>
    </citation>
    <scope>NUCLEOTIDE SEQUENCE [LARGE SCALE GENOMIC DNA]</scope>
    <source>
        <strain evidence="8 9">DSM 19592</strain>
    </source>
</reference>
<evidence type="ECO:0000256" key="6">
    <source>
        <dbReference type="SAM" id="Phobius"/>
    </source>
</evidence>
<evidence type="ECO:0000256" key="2">
    <source>
        <dbReference type="ARBA" id="ARBA00022692"/>
    </source>
</evidence>
<evidence type="ECO:0000256" key="3">
    <source>
        <dbReference type="ARBA" id="ARBA00022989"/>
    </source>
</evidence>
<dbReference type="GO" id="GO:0009306">
    <property type="term" value="P:protein secretion"/>
    <property type="evidence" value="ECO:0007669"/>
    <property type="project" value="InterPro"/>
</dbReference>
<feature type="transmembrane region" description="Helical" evidence="6">
    <location>
        <begin position="12"/>
        <end position="34"/>
    </location>
</feature>
<dbReference type="EMBL" id="JH651380">
    <property type="protein sequence ID" value="EIJ37383.1"/>
    <property type="molecule type" value="Genomic_DNA"/>
</dbReference>
<protein>
    <recommendedName>
        <fullName evidence="7">Translocation and assembly module TamB C-terminal domain-containing protein</fullName>
    </recommendedName>
</protein>
<comment type="subcellular location">
    <subcellularLocation>
        <location evidence="1">Membrane</location>
        <topology evidence="1">Single-pass membrane protein</topology>
    </subcellularLocation>
</comment>
<dbReference type="RefSeq" id="WP_008616246.1">
    <property type="nucleotide sequence ID" value="NZ_JH651380.1"/>
</dbReference>
<evidence type="ECO:0000259" key="7">
    <source>
        <dbReference type="Pfam" id="PF04357"/>
    </source>
</evidence>
<accession>I3C190</accession>
<dbReference type="HOGENOM" id="CLU_002997_0_0_10"/>
<keyword evidence="2 6" id="KW-0812">Transmembrane</keyword>
<dbReference type="Pfam" id="PF04357">
    <property type="entry name" value="TamB"/>
    <property type="match status" value="1"/>
</dbReference>
<feature type="region of interest" description="Disordered" evidence="5">
    <location>
        <begin position="1663"/>
        <end position="1685"/>
    </location>
</feature>
<dbReference type="InterPro" id="IPR007452">
    <property type="entry name" value="TamB_C"/>
</dbReference>
<evidence type="ECO:0000313" key="8">
    <source>
        <dbReference type="EMBL" id="EIJ37383.1"/>
    </source>
</evidence>
<dbReference type="GO" id="GO:0005886">
    <property type="term" value="C:plasma membrane"/>
    <property type="evidence" value="ECO:0007669"/>
    <property type="project" value="InterPro"/>
</dbReference>
<gene>
    <name evidence="8" type="ORF">JoomaDRAFT_0326</name>
</gene>
<keyword evidence="9" id="KW-1185">Reference proteome</keyword>
<dbReference type="PANTHER" id="PTHR36985:SF1">
    <property type="entry name" value="TRANSLOCATION AND ASSEMBLY MODULE SUBUNIT TAMB"/>
    <property type="match status" value="1"/>
</dbReference>
<feature type="domain" description="Translocation and assembly module TamB C-terminal" evidence="7">
    <location>
        <begin position="1184"/>
        <end position="1645"/>
    </location>
</feature>
<dbReference type="Proteomes" id="UP000004690">
    <property type="component" value="Unassembled WGS sequence"/>
</dbReference>
<evidence type="ECO:0000256" key="5">
    <source>
        <dbReference type="SAM" id="MobiDB-lite"/>
    </source>
</evidence>
<name>I3C190_9FLAO</name>
<dbReference type="PANTHER" id="PTHR36985">
    <property type="entry name" value="TRANSLOCATION AND ASSEMBLY MODULE SUBUNIT TAMB"/>
    <property type="match status" value="1"/>
</dbReference>
<dbReference type="eggNOG" id="COG2911">
    <property type="taxonomic scope" value="Bacteria"/>
</dbReference>
<sequence>MPKKQKFIKSRFLRILLRIFVGLLFLFFVLVLLVRTPWGQNLIVGKAVTYLSNKIKTEVSIDRLYITFSGNVSLDGLYIEDEKGDTLIYSKNLEVATALLPLIRGTEVDLKHIDWTGLHANIKRDTLGEFNFDFIVNAFASSDSTTVDTTSQSIKITLGNIDLKTLKVVYDDKFSGIDLRTTIGNLFLDVDVFDLETLRFEVDNFEFSNSKISYIQHQAFQEEEDTTSTSTLPYLRFSNIAFENIQAEYNSEVDAMLMNIDLGKLALELPKTDLSNNEIEVDEFNLSNTKFSYIDSSIPKPIDTLSIQKESAFNWPDWKIKVNSIVFQNNEINFKTPSNAVVSSGFNPNDIQLKQFNFSSEDILYEPAKAGLKLNELSFLEHNKFQLKDLNFQLDLDDNSLQLSSLHAVTGRSNLSGSAKIRYASMDSFINSFESAIMDIELPNFRVNIQDAYYFQPDLEANAYLDSLATKNLYGTLNLRGSLDSLNLQKSNLNWGESTSISLSGSAKSVTNPDSLKLYIPNFKMNTRKSDIVNFISEDSLGISVPDSLELVGSFQGGLNNIKANTILKSSDGTVTLDGTFNNQQKLVFNANLDVEELDLGKILKNDKIGILSFAIKTSGKGNNLNTLDAVLESKFDSLTYSGYDFSKLKFNGNIKNGEGDVNIAFKDDNLDLDLNTHMILDTLKSKFKILLDLNGADLYNLGITNNDVRIGLKLNADYTGDLSNFKLDGGITEGVAVYKNQSYTIGDFKFETAIQNDSTLLKINSDILEADLKANAKPSILIEALQEQFSGYWKDVNDTIAVDTTTLKRNTNTLMKMNVLVRHTTALSKVYLPGLEEMDSINVAIDFNESQKKLNAKISAPYIKYNTSVVDSLYLDFYGTQEDLDFNLGWSGIESSPFLIDKTTLKGTLKAKKLLLDFNSNTAGETLIQVNSEVNFVGDTIHYHINPNTLVVNRKNWTIPNSNELVYAPKYIEVQDFTLTNNGQKIAIVKTTSADSKPIVGLSFDNFKLNTILSFLNPEEPIVKGVVKGVLNIEDPFNNAGLQADLTIDEFEALKVPLGKLALNASSENYKDYVFDLGLKEGNIDLDLTGNYIASQNNSKLDLELLINDLKMKAIEGFAQGEISNAKGNITGKAKLTGTTSDPIYNGNLNFNGVEMLVNQLNSIFKIDQQNLTFDNKGFRLDNFSIKDEDNNDFVLDGSILTEDFINPTFDLSLKASNFKVLNSTREDNDLFFGNVSLNTDITIKGNLEVPKIDGKLKIKEDSKFTVIVPESELDLNEREGVVIFVNRKNENEILTRKEAHASPTEILDNLDINALISVDKNSVFRIVINERTGDNLQVSGTGEFNFKMEPNGRTTLSGQYEVNNGHYEASLYNIVKRRFDISQGSKITWNGDPLDAILDIKAIYNVETSASALMATQISNASTTDLNTYRQKYPFLVYLNVEGELLSPELSFKLDMPEDEQSAAGGDVYSSVQQLNNQEEELNKQVFSLLVMNRFFPSSGSDGSAGGPASIARDNVNDVLSDQLNAFSDKILGNTGVQLDFGLDSYTDYQSASPQDRTELDINASKSLFNDRLVVQVGSEVDIQGSNQNSDGNAPVIGNVGLEYLITEDGRYRLRGYRKNKFESVIDGELIVTGISIIFNKEFNKFKELWERKVREEVAKENALKKEEAKESKEEKEKELKED</sequence>
<proteinExistence type="predicted"/>
<organism evidence="8 9">
    <name type="scientific">Galbibacter orientalis DSM 19592</name>
    <dbReference type="NCBI Taxonomy" id="926559"/>
    <lineage>
        <taxon>Bacteria</taxon>
        <taxon>Pseudomonadati</taxon>
        <taxon>Bacteroidota</taxon>
        <taxon>Flavobacteriia</taxon>
        <taxon>Flavobacteriales</taxon>
        <taxon>Flavobacteriaceae</taxon>
        <taxon>Galbibacter</taxon>
    </lineage>
</organism>
<evidence type="ECO:0000256" key="4">
    <source>
        <dbReference type="ARBA" id="ARBA00023136"/>
    </source>
</evidence>
<keyword evidence="3 6" id="KW-1133">Transmembrane helix</keyword>
<evidence type="ECO:0000256" key="1">
    <source>
        <dbReference type="ARBA" id="ARBA00004167"/>
    </source>
</evidence>
<dbReference type="STRING" id="926559.JoomaDRAFT_0326"/>